<organism evidence="6 7">
    <name type="scientific">Chryseobacterium indologenes</name>
    <name type="common">Flavobacterium indologenes</name>
    <dbReference type="NCBI Taxonomy" id="253"/>
    <lineage>
        <taxon>Bacteria</taxon>
        <taxon>Pseudomonadati</taxon>
        <taxon>Bacteroidota</taxon>
        <taxon>Flavobacteriia</taxon>
        <taxon>Flavobacteriales</taxon>
        <taxon>Weeksellaceae</taxon>
        <taxon>Chryseobacterium group</taxon>
        <taxon>Chryseobacterium</taxon>
    </lineage>
</organism>
<name>A0AAD1DWS3_CHRID</name>
<keyword evidence="4" id="KW-0812">Transmembrane</keyword>
<feature type="transmembrane region" description="Helical" evidence="4">
    <location>
        <begin position="12"/>
        <end position="30"/>
    </location>
</feature>
<keyword evidence="2" id="KW-0238">DNA-binding</keyword>
<dbReference type="PANTHER" id="PTHR43280:SF29">
    <property type="entry name" value="ARAC-FAMILY TRANSCRIPTIONAL REGULATOR"/>
    <property type="match status" value="1"/>
</dbReference>
<protein>
    <submittedName>
        <fullName evidence="6">AraC family transcriptional regulator</fullName>
    </submittedName>
</protein>
<evidence type="ECO:0000259" key="5">
    <source>
        <dbReference type="PROSITE" id="PS01124"/>
    </source>
</evidence>
<dbReference type="InterPro" id="IPR009057">
    <property type="entry name" value="Homeodomain-like_sf"/>
</dbReference>
<evidence type="ECO:0000256" key="1">
    <source>
        <dbReference type="ARBA" id="ARBA00023015"/>
    </source>
</evidence>
<dbReference type="AlphaFoldDB" id="A0AAD1DWS3"/>
<gene>
    <name evidence="6" type="ORF">EG352_21590</name>
</gene>
<dbReference type="PANTHER" id="PTHR43280">
    <property type="entry name" value="ARAC-FAMILY TRANSCRIPTIONAL REGULATOR"/>
    <property type="match status" value="1"/>
</dbReference>
<proteinExistence type="predicted"/>
<evidence type="ECO:0000256" key="4">
    <source>
        <dbReference type="SAM" id="Phobius"/>
    </source>
</evidence>
<feature type="transmembrane region" description="Helical" evidence="4">
    <location>
        <begin position="66"/>
        <end position="83"/>
    </location>
</feature>
<evidence type="ECO:0000256" key="2">
    <source>
        <dbReference type="ARBA" id="ARBA00023125"/>
    </source>
</evidence>
<evidence type="ECO:0000256" key="3">
    <source>
        <dbReference type="ARBA" id="ARBA00023163"/>
    </source>
</evidence>
<dbReference type="PROSITE" id="PS01124">
    <property type="entry name" value="HTH_ARAC_FAMILY_2"/>
    <property type="match status" value="1"/>
</dbReference>
<dbReference type="GO" id="GO:0003700">
    <property type="term" value="F:DNA-binding transcription factor activity"/>
    <property type="evidence" value="ECO:0007669"/>
    <property type="project" value="InterPro"/>
</dbReference>
<dbReference type="EMBL" id="CP033930">
    <property type="protein sequence ID" value="AZB20155.1"/>
    <property type="molecule type" value="Genomic_DNA"/>
</dbReference>
<dbReference type="SUPFAM" id="SSF46689">
    <property type="entry name" value="Homeodomain-like"/>
    <property type="match status" value="1"/>
</dbReference>
<feature type="transmembrane region" description="Helical" evidence="4">
    <location>
        <begin position="142"/>
        <end position="163"/>
    </location>
</feature>
<evidence type="ECO:0000313" key="7">
    <source>
        <dbReference type="Proteomes" id="UP000269015"/>
    </source>
</evidence>
<dbReference type="InterPro" id="IPR018060">
    <property type="entry name" value="HTH_AraC"/>
</dbReference>
<dbReference type="RefSeq" id="WP_082723125.1">
    <property type="nucleotide sequence ID" value="NZ_CP033930.1"/>
</dbReference>
<dbReference type="GO" id="GO:0043565">
    <property type="term" value="F:sequence-specific DNA binding"/>
    <property type="evidence" value="ECO:0007669"/>
    <property type="project" value="InterPro"/>
</dbReference>
<feature type="transmembrane region" description="Helical" evidence="4">
    <location>
        <begin position="89"/>
        <end position="105"/>
    </location>
</feature>
<keyword evidence="4" id="KW-1133">Transmembrane helix</keyword>
<keyword evidence="3" id="KW-0804">Transcription</keyword>
<sequence length="322" mass="37679">MEDLKHHFIHQYVILTCCFLLLNIFIYQFFMSGSFLVLYFSMALLILSYTYLLIRKKYNANKIMHIYMIIGPLYISYILVAFWGTSVGSFVMLLPLPLAAYIFFSKKEAMAYSFYLLLIVIACFLVHKYSGFTFDRFPTDKIMITDILLFCYNLLVIAGLLVYNKKLNRLAFLSDIQALKISADKEERKKIKVSEKAGEKENIDEEIVDKLTHVMETEMLFKNPNLNIAGLSSRFHVNYTYISKIIRYLGYTNFNHYLNAYRIRHVKMLIGESDLQKVTLMHIYTEAGFSNQATFNRVFKQMEGITPSEYISLTKEEKTELN</sequence>
<dbReference type="Gene3D" id="1.10.10.60">
    <property type="entry name" value="Homeodomain-like"/>
    <property type="match status" value="1"/>
</dbReference>
<keyword evidence="1" id="KW-0805">Transcription regulation</keyword>
<feature type="transmembrane region" description="Helical" evidence="4">
    <location>
        <begin position="36"/>
        <end position="54"/>
    </location>
</feature>
<dbReference type="Proteomes" id="UP000269015">
    <property type="component" value="Chromosome"/>
</dbReference>
<accession>A0AAD1DWS3</accession>
<dbReference type="SMART" id="SM00342">
    <property type="entry name" value="HTH_ARAC"/>
    <property type="match status" value="1"/>
</dbReference>
<keyword evidence="4" id="KW-0472">Membrane</keyword>
<feature type="transmembrane region" description="Helical" evidence="4">
    <location>
        <begin position="112"/>
        <end position="130"/>
    </location>
</feature>
<feature type="domain" description="HTH araC/xylS-type" evidence="5">
    <location>
        <begin position="209"/>
        <end position="313"/>
    </location>
</feature>
<reference evidence="6 7" key="1">
    <citation type="submission" date="2018-11" db="EMBL/GenBank/DDBJ databases">
        <title>Proposal to divide the Flavobacteriaceae and reorganize its genera based on Amino Acid Identity values calculated from whole genome sequences.</title>
        <authorList>
            <person name="Nicholson A.C."/>
            <person name="Gulvik C.A."/>
            <person name="Whitney A.M."/>
            <person name="Humrighouse B.W."/>
            <person name="Bell M."/>
            <person name="Holmes B."/>
            <person name="Steigerwalt A.G."/>
            <person name="Villarma A."/>
            <person name="Sheth M."/>
            <person name="Batra D."/>
            <person name="Pryor J."/>
            <person name="Bernardet J.-F."/>
            <person name="Hugo C."/>
            <person name="Kampfer P."/>
            <person name="Newman J."/>
            <person name="McQuiston J.R."/>
        </authorList>
    </citation>
    <scope>NUCLEOTIDE SEQUENCE [LARGE SCALE GENOMIC DNA]</scope>
    <source>
        <strain evidence="6 7">H5559</strain>
    </source>
</reference>
<evidence type="ECO:0000313" key="6">
    <source>
        <dbReference type="EMBL" id="AZB20155.1"/>
    </source>
</evidence>
<dbReference type="Pfam" id="PF12833">
    <property type="entry name" value="HTH_18"/>
    <property type="match status" value="1"/>
</dbReference>